<protein>
    <recommendedName>
        <fullName evidence="4">Transformer</fullName>
    </recommendedName>
</protein>
<reference evidence="2 3" key="1">
    <citation type="journal article" date="2024" name="bioRxiv">
        <title>A reference genome for Trichogramma kaykai: A tiny desert-dwelling parasitoid wasp with competing sex-ratio distorters.</title>
        <authorList>
            <person name="Culotta J."/>
            <person name="Lindsey A.R."/>
        </authorList>
    </citation>
    <scope>NUCLEOTIDE SEQUENCE [LARGE SCALE GENOMIC DNA]</scope>
    <source>
        <strain evidence="2 3">KSX58</strain>
    </source>
</reference>
<name>A0ABD2VYF7_9HYME</name>
<evidence type="ECO:0000313" key="3">
    <source>
        <dbReference type="Proteomes" id="UP001627154"/>
    </source>
</evidence>
<feature type="compositionally biased region" description="Polar residues" evidence="1">
    <location>
        <begin position="10"/>
        <end position="21"/>
    </location>
</feature>
<organism evidence="2 3">
    <name type="scientific">Trichogramma kaykai</name>
    <dbReference type="NCBI Taxonomy" id="54128"/>
    <lineage>
        <taxon>Eukaryota</taxon>
        <taxon>Metazoa</taxon>
        <taxon>Ecdysozoa</taxon>
        <taxon>Arthropoda</taxon>
        <taxon>Hexapoda</taxon>
        <taxon>Insecta</taxon>
        <taxon>Pterygota</taxon>
        <taxon>Neoptera</taxon>
        <taxon>Endopterygota</taxon>
        <taxon>Hymenoptera</taxon>
        <taxon>Apocrita</taxon>
        <taxon>Proctotrupomorpha</taxon>
        <taxon>Chalcidoidea</taxon>
        <taxon>Trichogrammatidae</taxon>
        <taxon>Trichogramma</taxon>
    </lineage>
</organism>
<proteinExistence type="predicted"/>
<feature type="compositionally biased region" description="Polar residues" evidence="1">
    <location>
        <begin position="67"/>
        <end position="80"/>
    </location>
</feature>
<sequence>MAAEEDDRSGVTTPKASQQERSAGGRGNGPSSTRRNRAHEGRFPGNSNAYTEKKTLSGSPDDVSRSLWVTPTNTLTRARI</sequence>
<evidence type="ECO:0000256" key="1">
    <source>
        <dbReference type="SAM" id="MobiDB-lite"/>
    </source>
</evidence>
<dbReference type="EMBL" id="JBJJXI010000152">
    <property type="protein sequence ID" value="KAL3385822.1"/>
    <property type="molecule type" value="Genomic_DNA"/>
</dbReference>
<evidence type="ECO:0008006" key="4">
    <source>
        <dbReference type="Google" id="ProtNLM"/>
    </source>
</evidence>
<accession>A0ABD2VYF7</accession>
<dbReference type="AlphaFoldDB" id="A0ABD2VYF7"/>
<comment type="caution">
    <text evidence="2">The sequence shown here is derived from an EMBL/GenBank/DDBJ whole genome shotgun (WGS) entry which is preliminary data.</text>
</comment>
<feature type="region of interest" description="Disordered" evidence="1">
    <location>
        <begin position="1"/>
        <end position="80"/>
    </location>
</feature>
<evidence type="ECO:0000313" key="2">
    <source>
        <dbReference type="EMBL" id="KAL3385822.1"/>
    </source>
</evidence>
<gene>
    <name evidence="2" type="ORF">TKK_018623</name>
</gene>
<keyword evidence="3" id="KW-1185">Reference proteome</keyword>
<dbReference type="Proteomes" id="UP001627154">
    <property type="component" value="Unassembled WGS sequence"/>
</dbReference>